<feature type="compositionally biased region" description="Polar residues" evidence="1">
    <location>
        <begin position="114"/>
        <end position="126"/>
    </location>
</feature>
<feature type="region of interest" description="Disordered" evidence="1">
    <location>
        <begin position="80"/>
        <end position="126"/>
    </location>
</feature>
<organism evidence="2 3">
    <name type="scientific">Xyrichtys novacula</name>
    <name type="common">Pearly razorfish</name>
    <name type="synonym">Hemipteronotus novacula</name>
    <dbReference type="NCBI Taxonomy" id="13765"/>
    <lineage>
        <taxon>Eukaryota</taxon>
        <taxon>Metazoa</taxon>
        <taxon>Chordata</taxon>
        <taxon>Craniata</taxon>
        <taxon>Vertebrata</taxon>
        <taxon>Euteleostomi</taxon>
        <taxon>Actinopterygii</taxon>
        <taxon>Neopterygii</taxon>
        <taxon>Teleostei</taxon>
        <taxon>Neoteleostei</taxon>
        <taxon>Acanthomorphata</taxon>
        <taxon>Eupercaria</taxon>
        <taxon>Labriformes</taxon>
        <taxon>Labridae</taxon>
        <taxon>Xyrichtys</taxon>
    </lineage>
</organism>
<evidence type="ECO:0000313" key="2">
    <source>
        <dbReference type="EMBL" id="CAJ1087780.1"/>
    </source>
</evidence>
<dbReference type="Proteomes" id="UP001178508">
    <property type="component" value="Chromosome 24"/>
</dbReference>
<dbReference type="EMBL" id="OY660887">
    <property type="protein sequence ID" value="CAJ1087780.1"/>
    <property type="molecule type" value="Genomic_DNA"/>
</dbReference>
<dbReference type="AlphaFoldDB" id="A0AAV1HQD4"/>
<gene>
    <name evidence="2" type="ORF">XNOV1_A011358</name>
</gene>
<feature type="compositionally biased region" description="Basic residues" evidence="1">
    <location>
        <begin position="87"/>
        <end position="108"/>
    </location>
</feature>
<accession>A0AAV1HQD4</accession>
<reference evidence="2" key="1">
    <citation type="submission" date="2023-08" db="EMBL/GenBank/DDBJ databases">
        <authorList>
            <person name="Alioto T."/>
            <person name="Alioto T."/>
            <person name="Gomez Garrido J."/>
        </authorList>
    </citation>
    <scope>NUCLEOTIDE SEQUENCE</scope>
</reference>
<feature type="region of interest" description="Disordered" evidence="1">
    <location>
        <begin position="29"/>
        <end position="65"/>
    </location>
</feature>
<evidence type="ECO:0000313" key="3">
    <source>
        <dbReference type="Proteomes" id="UP001178508"/>
    </source>
</evidence>
<name>A0AAV1HQD4_XYRNO</name>
<sequence>MGPLPSGGGPPAAGEELSVAAVTGVTAAETVSPAQEGPSTVSVPPVAEGCSEREEFMYSDSADESMSKVLNDDFMEEDMSDDEHLKVSQKRKNIVTVKKNKKTRKPIMRKTPESQDSFTQDSQSPYSPAQIKTFLAQIKGSRQPNIKEYYPDLRSFMKSARPLTRKSHGEEVLTEQEVFRLKKVLGRVKEQFISDEDEF</sequence>
<protein>
    <submittedName>
        <fullName evidence="2">Uncharacterized protein</fullName>
    </submittedName>
</protein>
<proteinExistence type="predicted"/>
<keyword evidence="3" id="KW-1185">Reference proteome</keyword>
<evidence type="ECO:0000256" key="1">
    <source>
        <dbReference type="SAM" id="MobiDB-lite"/>
    </source>
</evidence>